<reference evidence="1" key="2">
    <citation type="journal article" date="2020" name="Nat. Commun.">
        <title>Large-scale genome sequencing of mycorrhizal fungi provides insights into the early evolution of symbiotic traits.</title>
        <authorList>
            <person name="Miyauchi S."/>
            <person name="Kiss E."/>
            <person name="Kuo A."/>
            <person name="Drula E."/>
            <person name="Kohler A."/>
            <person name="Sanchez-Garcia M."/>
            <person name="Morin E."/>
            <person name="Andreopoulos B."/>
            <person name="Barry K.W."/>
            <person name="Bonito G."/>
            <person name="Buee M."/>
            <person name="Carver A."/>
            <person name="Chen C."/>
            <person name="Cichocki N."/>
            <person name="Clum A."/>
            <person name="Culley D."/>
            <person name="Crous P.W."/>
            <person name="Fauchery L."/>
            <person name="Girlanda M."/>
            <person name="Hayes R.D."/>
            <person name="Keri Z."/>
            <person name="LaButti K."/>
            <person name="Lipzen A."/>
            <person name="Lombard V."/>
            <person name="Magnuson J."/>
            <person name="Maillard F."/>
            <person name="Murat C."/>
            <person name="Nolan M."/>
            <person name="Ohm R.A."/>
            <person name="Pangilinan J."/>
            <person name="Pereira M.F."/>
            <person name="Perotto S."/>
            <person name="Peter M."/>
            <person name="Pfister S."/>
            <person name="Riley R."/>
            <person name="Sitrit Y."/>
            <person name="Stielow J.B."/>
            <person name="Szollosi G."/>
            <person name="Zifcakova L."/>
            <person name="Stursova M."/>
            <person name="Spatafora J.W."/>
            <person name="Tedersoo L."/>
            <person name="Vaario L.M."/>
            <person name="Yamada A."/>
            <person name="Yan M."/>
            <person name="Wang P."/>
            <person name="Xu J."/>
            <person name="Bruns T."/>
            <person name="Baldrian P."/>
            <person name="Vilgalys R."/>
            <person name="Dunand C."/>
            <person name="Henrissat B."/>
            <person name="Grigoriev I.V."/>
            <person name="Hibbett D."/>
            <person name="Nagy L.G."/>
            <person name="Martin F.M."/>
        </authorList>
    </citation>
    <scope>NUCLEOTIDE SEQUENCE</scope>
    <source>
        <strain evidence="1">P2</strain>
    </source>
</reference>
<dbReference type="EMBL" id="MU118304">
    <property type="protein sequence ID" value="KAF9642994.1"/>
    <property type="molecule type" value="Genomic_DNA"/>
</dbReference>
<comment type="caution">
    <text evidence="1">The sequence shown here is derived from an EMBL/GenBank/DDBJ whole genome shotgun (WGS) entry which is preliminary data.</text>
</comment>
<dbReference type="Proteomes" id="UP000886501">
    <property type="component" value="Unassembled WGS sequence"/>
</dbReference>
<keyword evidence="2" id="KW-1185">Reference proteome</keyword>
<sequence>DPANRSNYAMYAANPSRISPSSNDSALREAAEGISRKTNCLLEIVNFNVK</sequence>
<feature type="non-terminal residue" evidence="1">
    <location>
        <position position="1"/>
    </location>
</feature>
<organism evidence="1 2">
    <name type="scientific">Thelephora ganbajun</name>
    <name type="common">Ganba fungus</name>
    <dbReference type="NCBI Taxonomy" id="370292"/>
    <lineage>
        <taxon>Eukaryota</taxon>
        <taxon>Fungi</taxon>
        <taxon>Dikarya</taxon>
        <taxon>Basidiomycota</taxon>
        <taxon>Agaricomycotina</taxon>
        <taxon>Agaricomycetes</taxon>
        <taxon>Thelephorales</taxon>
        <taxon>Thelephoraceae</taxon>
        <taxon>Thelephora</taxon>
    </lineage>
</organism>
<evidence type="ECO:0000313" key="2">
    <source>
        <dbReference type="Proteomes" id="UP000886501"/>
    </source>
</evidence>
<gene>
    <name evidence="1" type="ORF">BDM02DRAFT_3069023</name>
</gene>
<proteinExistence type="predicted"/>
<protein>
    <submittedName>
        <fullName evidence="1">Uncharacterized protein</fullName>
    </submittedName>
</protein>
<reference evidence="1" key="1">
    <citation type="submission" date="2019-10" db="EMBL/GenBank/DDBJ databases">
        <authorList>
            <consortium name="DOE Joint Genome Institute"/>
            <person name="Kuo A."/>
            <person name="Miyauchi S."/>
            <person name="Kiss E."/>
            <person name="Drula E."/>
            <person name="Kohler A."/>
            <person name="Sanchez-Garcia M."/>
            <person name="Andreopoulos B."/>
            <person name="Barry K.W."/>
            <person name="Bonito G."/>
            <person name="Buee M."/>
            <person name="Carver A."/>
            <person name="Chen C."/>
            <person name="Cichocki N."/>
            <person name="Clum A."/>
            <person name="Culley D."/>
            <person name="Crous P.W."/>
            <person name="Fauchery L."/>
            <person name="Girlanda M."/>
            <person name="Hayes R."/>
            <person name="Keri Z."/>
            <person name="Labutti K."/>
            <person name="Lipzen A."/>
            <person name="Lombard V."/>
            <person name="Magnuson J."/>
            <person name="Maillard F."/>
            <person name="Morin E."/>
            <person name="Murat C."/>
            <person name="Nolan M."/>
            <person name="Ohm R."/>
            <person name="Pangilinan J."/>
            <person name="Pereira M."/>
            <person name="Perotto S."/>
            <person name="Peter M."/>
            <person name="Riley R."/>
            <person name="Sitrit Y."/>
            <person name="Stielow B."/>
            <person name="Szollosi G."/>
            <person name="Zifcakova L."/>
            <person name="Stursova M."/>
            <person name="Spatafora J.W."/>
            <person name="Tedersoo L."/>
            <person name="Vaario L.-M."/>
            <person name="Yamada A."/>
            <person name="Yan M."/>
            <person name="Wang P."/>
            <person name="Xu J."/>
            <person name="Bruns T."/>
            <person name="Baldrian P."/>
            <person name="Vilgalys R."/>
            <person name="Henrissat B."/>
            <person name="Grigoriev I.V."/>
            <person name="Hibbett D."/>
            <person name="Nagy L.G."/>
            <person name="Martin F.M."/>
        </authorList>
    </citation>
    <scope>NUCLEOTIDE SEQUENCE</scope>
    <source>
        <strain evidence="1">P2</strain>
    </source>
</reference>
<feature type="non-terminal residue" evidence="1">
    <location>
        <position position="50"/>
    </location>
</feature>
<name>A0ACB6Z0I7_THEGA</name>
<accession>A0ACB6Z0I7</accession>
<evidence type="ECO:0000313" key="1">
    <source>
        <dbReference type="EMBL" id="KAF9642994.1"/>
    </source>
</evidence>